<dbReference type="Proteomes" id="UP000549394">
    <property type="component" value="Unassembled WGS sequence"/>
</dbReference>
<evidence type="ECO:0000259" key="10">
    <source>
        <dbReference type="PROSITE" id="PS50227"/>
    </source>
</evidence>
<sequence>MISIMNPAHLILVEKKDLGITGILGLLVRQLVEVEVNQEFEVVMYRQMEIIAWVVKKTCKVVQHKIAQWSSWSEFGDCSTTCGGGTRTRKRFCNNPAPVDGLDCPGIGTDFVACATNNCPASDVVNGQWGPWSLTTTCSKTCGSGIRTRKRSCTNPAPANGGSSCKGDPIEENLCEIAKCPVDGSWSLWSIWSSCSSSCEGGNQIRQRFCNNPATAYGGTPCNVSTTVESETQLCNNHTCPNVDGLWGEWKVLTVCSRTCNGGQRVRFRKCNNPAPLNSGRICPFGDANQLSTQTRYVGCNLYPCPKHGGWSLWSTWTSCTATCGSGTQFRQRSCNNPTPYFGGLYCKGDHNETTPCQTATECSTDGGWSTWEAWSMCSKTCGLGVTTRIRKCDNPTPQGLGAQCSGNSTESDDCTVIKCPATDGKWGLWSAWSNCDKTCGEHGLKVRIRSCNNPSPSAGGKYCSGKGTTVRNCTFVPCPKTNSDGKWADWSIWSWCSKSCGGGQITRSRTCTDPVPSGKGKACDYSKSFNGNLVPVDRQTEIKECAKQKCPVDGQWSEWAVWSRCSVLCGAGEKTRRRACDNPKPINGGRSCKGAGDYSDAEIQTVSCQGSCPNNEKTTTKLPPGKTNPPFCKREEAYDNKFWPQTDVGNVAELPCPSPLIGAVSRQCIGPNNWKDFDQSNCQDQSFNNVLHNAYYVSGNDSLRLTVMKGFTDLCIPVNIKQSGDIIACKQIFQTLLSINFLTDSAETALEKQNYIDSLLTGLSGIFHKNNKKQWDDLIQNEKYDKSNVLLELTILAEEFGEQLQKYLIEKSQTTCLKKDSLEMCIELLPCADSWRSPEKPPTPTPPAKHIRGGYKLPLPERITHISLGKTFLNDYTCSKSNISAPERLYGITIAYKWLHLFMPNEKHEVVSADLKDYITTQKPTDPPIQNTRVVNSEMISFKIVSALSNTHVFTKKIQIQHFLETKSRDPICIFLAINRAQQLFGTEGCHIVSQGKEDGRYYVTCQCNHTTTFGVLSKPGVETISTEKSFSSDPLILFTVAMGLIFMVICVIMYFLLGIFLSKHFYILNNMAFANGMACAAICFGSWTTDYEEACLFITFMTHWGSLASFFCCWMEAEHVISTSYFLPIGLLNLICYVLLLLTYRIMKDANNENSNRVALPMDLDFQYILQLFMKTVISLILSTGTWLIFPFFIPVAFFVLGNLNFLYFILAYTIGDLRFRQATKRRAIKLHQLATKKKQEEKIASLPSWLKSQKEKALEEKRKGAEELINKIESKADIEQRRIAIIKKMQMKKEAQDNFANKIERETSDKDDVYENSEIGKGKIATKHA</sequence>
<feature type="transmembrane region" description="Helical" evidence="9">
    <location>
        <begin position="1198"/>
        <end position="1218"/>
    </location>
</feature>
<name>A0A7I8VW55_9ANNE</name>
<feature type="transmembrane region" description="Helical" evidence="9">
    <location>
        <begin position="1037"/>
        <end position="1062"/>
    </location>
</feature>
<evidence type="ECO:0000256" key="3">
    <source>
        <dbReference type="ARBA" id="ARBA00022737"/>
    </source>
</evidence>
<accession>A0A7I8VW55</accession>
<feature type="transmembrane region" description="Helical" evidence="9">
    <location>
        <begin position="1170"/>
        <end position="1192"/>
    </location>
</feature>
<proteinExistence type="predicted"/>
<evidence type="ECO:0000256" key="4">
    <source>
        <dbReference type="ARBA" id="ARBA00022989"/>
    </source>
</evidence>
<dbReference type="OrthoDB" id="5985519at2759"/>
<dbReference type="InterPro" id="IPR000203">
    <property type="entry name" value="GPS"/>
</dbReference>
<dbReference type="FunFam" id="2.20.100.10:FF:000002">
    <property type="entry name" value="Unc-5 netrin receptor C"/>
    <property type="match status" value="1"/>
</dbReference>
<keyword evidence="2 9" id="KW-0812">Transmembrane</keyword>
<evidence type="ECO:0000256" key="9">
    <source>
        <dbReference type="SAM" id="Phobius"/>
    </source>
</evidence>
<dbReference type="InterPro" id="IPR036383">
    <property type="entry name" value="TSP1_rpt_sf"/>
</dbReference>
<evidence type="ECO:0000313" key="11">
    <source>
        <dbReference type="EMBL" id="CAD5120039.1"/>
    </source>
</evidence>
<dbReference type="GO" id="GO:0004930">
    <property type="term" value="F:G protein-coupled receptor activity"/>
    <property type="evidence" value="ECO:0007669"/>
    <property type="project" value="InterPro"/>
</dbReference>
<organism evidence="11 12">
    <name type="scientific">Dimorphilus gyrociliatus</name>
    <dbReference type="NCBI Taxonomy" id="2664684"/>
    <lineage>
        <taxon>Eukaryota</taxon>
        <taxon>Metazoa</taxon>
        <taxon>Spiralia</taxon>
        <taxon>Lophotrochozoa</taxon>
        <taxon>Annelida</taxon>
        <taxon>Polychaeta</taxon>
        <taxon>Polychaeta incertae sedis</taxon>
        <taxon>Dinophilidae</taxon>
        <taxon>Dimorphilus</taxon>
    </lineage>
</organism>
<dbReference type="PANTHER" id="PTHR22906:SF21">
    <property type="entry name" value="SEMA DOMAIN-CONTAINING PROTEIN"/>
    <property type="match status" value="1"/>
</dbReference>
<protein>
    <submittedName>
        <fullName evidence="11">DgyrCDS8620</fullName>
    </submittedName>
</protein>
<dbReference type="FunFam" id="2.20.100.10:FF:000001">
    <property type="entry name" value="semaphorin-5A isoform X1"/>
    <property type="match status" value="4"/>
</dbReference>
<dbReference type="SMART" id="SM00303">
    <property type="entry name" value="GPS"/>
    <property type="match status" value="1"/>
</dbReference>
<keyword evidence="5 9" id="KW-0472">Membrane</keyword>
<dbReference type="InterPro" id="IPR000884">
    <property type="entry name" value="TSP1_rpt"/>
</dbReference>
<comment type="caution">
    <text evidence="11">The sequence shown here is derived from an EMBL/GenBank/DDBJ whole genome shotgun (WGS) entry which is preliminary data.</text>
</comment>
<dbReference type="PROSITE" id="PS50227">
    <property type="entry name" value="G_PROTEIN_RECEP_F2_3"/>
    <property type="match status" value="1"/>
</dbReference>
<dbReference type="PROSITE" id="PS50092">
    <property type="entry name" value="TSP1"/>
    <property type="match status" value="9"/>
</dbReference>
<dbReference type="SMART" id="SM00008">
    <property type="entry name" value="HormR"/>
    <property type="match status" value="1"/>
</dbReference>
<keyword evidence="6" id="KW-1015">Disulfide bond</keyword>
<evidence type="ECO:0000256" key="1">
    <source>
        <dbReference type="ARBA" id="ARBA00004370"/>
    </source>
</evidence>
<dbReference type="Pfam" id="PF00090">
    <property type="entry name" value="TSP_1"/>
    <property type="match status" value="9"/>
</dbReference>
<dbReference type="Gene3D" id="2.60.220.50">
    <property type="match status" value="1"/>
</dbReference>
<dbReference type="InterPro" id="IPR001879">
    <property type="entry name" value="GPCR_2_extracellular_dom"/>
</dbReference>
<keyword evidence="12" id="KW-1185">Reference proteome</keyword>
<dbReference type="InterPro" id="IPR046338">
    <property type="entry name" value="GAIN_dom_sf"/>
</dbReference>
<gene>
    <name evidence="11" type="ORF">DGYR_LOCUS8197</name>
</gene>
<feature type="coiled-coil region" evidence="7">
    <location>
        <begin position="1254"/>
        <end position="1285"/>
    </location>
</feature>
<evidence type="ECO:0000256" key="8">
    <source>
        <dbReference type="SAM" id="MobiDB-lite"/>
    </source>
</evidence>
<dbReference type="Gene3D" id="2.20.100.10">
    <property type="entry name" value="Thrombospondin type-1 (TSP1) repeat"/>
    <property type="match status" value="9"/>
</dbReference>
<dbReference type="PRINTS" id="PR01705">
    <property type="entry name" value="TSP1REPEAT"/>
</dbReference>
<comment type="subcellular location">
    <subcellularLocation>
        <location evidence="1">Membrane</location>
    </subcellularLocation>
</comment>
<feature type="transmembrane region" description="Helical" evidence="9">
    <location>
        <begin position="1069"/>
        <end position="1089"/>
    </location>
</feature>
<feature type="compositionally biased region" description="Basic and acidic residues" evidence="8">
    <location>
        <begin position="1301"/>
        <end position="1324"/>
    </location>
</feature>
<keyword evidence="7" id="KW-0175">Coiled coil</keyword>
<dbReference type="FunFam" id="2.20.100.10:FF:000007">
    <property type="entry name" value="Thrombospondin 1"/>
    <property type="match status" value="2"/>
</dbReference>
<dbReference type="SMART" id="SM00209">
    <property type="entry name" value="TSP1"/>
    <property type="match status" value="9"/>
</dbReference>
<evidence type="ECO:0000313" key="12">
    <source>
        <dbReference type="Proteomes" id="UP000549394"/>
    </source>
</evidence>
<feature type="region of interest" description="Disordered" evidence="8">
    <location>
        <begin position="1301"/>
        <end position="1332"/>
    </location>
</feature>
<evidence type="ECO:0000256" key="5">
    <source>
        <dbReference type="ARBA" id="ARBA00023136"/>
    </source>
</evidence>
<dbReference type="GO" id="GO:0016020">
    <property type="term" value="C:membrane"/>
    <property type="evidence" value="ECO:0007669"/>
    <property type="project" value="UniProtKB-SubCell"/>
</dbReference>
<dbReference type="EMBL" id="CAJFCJ010000012">
    <property type="protein sequence ID" value="CAD5120039.1"/>
    <property type="molecule type" value="Genomic_DNA"/>
</dbReference>
<evidence type="ECO:0000256" key="2">
    <source>
        <dbReference type="ARBA" id="ARBA00022692"/>
    </source>
</evidence>
<dbReference type="SUPFAM" id="SSF82895">
    <property type="entry name" value="TSP-1 type 1 repeat"/>
    <property type="match status" value="9"/>
</dbReference>
<feature type="transmembrane region" description="Helical" evidence="9">
    <location>
        <begin position="1127"/>
        <end position="1149"/>
    </location>
</feature>
<keyword evidence="4 9" id="KW-1133">Transmembrane helix</keyword>
<keyword evidence="3" id="KW-0677">Repeat</keyword>
<dbReference type="InterPro" id="IPR052065">
    <property type="entry name" value="Compl_asym_regulator"/>
</dbReference>
<feature type="domain" description="G-protein coupled receptors family 2 profile 1" evidence="10">
    <location>
        <begin position="612"/>
        <end position="687"/>
    </location>
</feature>
<reference evidence="11 12" key="1">
    <citation type="submission" date="2020-08" db="EMBL/GenBank/DDBJ databases">
        <authorList>
            <person name="Hejnol A."/>
        </authorList>
    </citation>
    <scope>NUCLEOTIDE SEQUENCE [LARGE SCALE GENOMIC DNA]</scope>
</reference>
<dbReference type="PANTHER" id="PTHR22906">
    <property type="entry name" value="PROPERDIN"/>
    <property type="match status" value="1"/>
</dbReference>
<evidence type="ECO:0000256" key="6">
    <source>
        <dbReference type="ARBA" id="ARBA00023157"/>
    </source>
</evidence>
<evidence type="ECO:0000256" key="7">
    <source>
        <dbReference type="SAM" id="Coils"/>
    </source>
</evidence>